<evidence type="ECO:0000313" key="2">
    <source>
        <dbReference type="EMBL" id="KYF46473.1"/>
    </source>
</evidence>
<feature type="region of interest" description="Disordered" evidence="1">
    <location>
        <begin position="23"/>
        <end position="107"/>
    </location>
</feature>
<dbReference type="EMBL" id="AGQS02003802">
    <property type="protein sequence ID" value="KYF46473.1"/>
    <property type="molecule type" value="Genomic_DNA"/>
</dbReference>
<organism evidence="2 3">
    <name type="scientific">Toxoplasma gondii ARI</name>
    <dbReference type="NCBI Taxonomy" id="1074872"/>
    <lineage>
        <taxon>Eukaryota</taxon>
        <taxon>Sar</taxon>
        <taxon>Alveolata</taxon>
        <taxon>Apicomplexa</taxon>
        <taxon>Conoidasida</taxon>
        <taxon>Coccidia</taxon>
        <taxon>Eucoccidiorida</taxon>
        <taxon>Eimeriorina</taxon>
        <taxon>Sarcocystidae</taxon>
        <taxon>Toxoplasma</taxon>
    </lineage>
</organism>
<dbReference type="Proteomes" id="UP000074247">
    <property type="component" value="Unassembled WGS sequence"/>
</dbReference>
<reference evidence="2 3" key="1">
    <citation type="journal article" date="2016" name="Nat. Commun.">
        <title>Local admixture of amplified and diversified secreted pathogenesis determinants shapes mosaic Toxoplasma gondii genomes.</title>
        <authorList>
            <person name="Lorenzi H."/>
            <person name="Khan A."/>
            <person name="Behnke M.S."/>
            <person name="Namasivayam S."/>
            <person name="Swapna L.S."/>
            <person name="Hadjithomas M."/>
            <person name="Karamycheva S."/>
            <person name="Pinney D."/>
            <person name="Brunk B.P."/>
            <person name="Ajioka J.W."/>
            <person name="Ajzenberg D."/>
            <person name="Boothroyd J.C."/>
            <person name="Boyle J.P."/>
            <person name="Darde M.L."/>
            <person name="Diaz-Miranda M.A."/>
            <person name="Dubey J.P."/>
            <person name="Fritz H.M."/>
            <person name="Gennari S.M."/>
            <person name="Gregory B.D."/>
            <person name="Kim K."/>
            <person name="Saeij J.P."/>
            <person name="Su C."/>
            <person name="White M.W."/>
            <person name="Zhu X.Q."/>
            <person name="Howe D.K."/>
            <person name="Rosenthal B.M."/>
            <person name="Grigg M.E."/>
            <person name="Parkinson J."/>
            <person name="Liu L."/>
            <person name="Kissinger J.C."/>
            <person name="Roos D.S."/>
            <person name="Sibley L.D."/>
        </authorList>
    </citation>
    <scope>NUCLEOTIDE SEQUENCE [LARGE SCALE GENOMIC DNA]</scope>
    <source>
        <strain evidence="2 3">ARI</strain>
    </source>
</reference>
<gene>
    <name evidence="2" type="ORF">TGARI_368810</name>
</gene>
<sequence length="107" mass="12881">MSGLSILRRGTVSSQDGRWLRLRQAPVGKEKTSLQTQWIHSQLPRDKLGTPSKKKQRKKTKKKKKRKRKKKVKRKRKKKVKRKRKKKVKKGAPQWLRFCRGRRRDRG</sequence>
<dbReference type="AlphaFoldDB" id="A0A139Y619"/>
<evidence type="ECO:0000256" key="1">
    <source>
        <dbReference type="SAM" id="MobiDB-lite"/>
    </source>
</evidence>
<comment type="caution">
    <text evidence="2">The sequence shown here is derived from an EMBL/GenBank/DDBJ whole genome shotgun (WGS) entry which is preliminary data.</text>
</comment>
<proteinExistence type="predicted"/>
<name>A0A139Y619_TOXGO</name>
<evidence type="ECO:0000313" key="3">
    <source>
        <dbReference type="Proteomes" id="UP000074247"/>
    </source>
</evidence>
<accession>A0A139Y619</accession>
<protein>
    <submittedName>
        <fullName evidence="2">Uncharacterized protein</fullName>
    </submittedName>
</protein>
<feature type="compositionally biased region" description="Basic residues" evidence="1">
    <location>
        <begin position="52"/>
        <end position="90"/>
    </location>
</feature>
<dbReference type="VEuPathDB" id="ToxoDB:TGARI_368810"/>